<evidence type="ECO:0000313" key="2">
    <source>
        <dbReference type="EMBL" id="QDU64772.1"/>
    </source>
</evidence>
<evidence type="ECO:0000313" key="3">
    <source>
        <dbReference type="Proteomes" id="UP000317093"/>
    </source>
</evidence>
<sequence length="347" mass="39186">MTTDSDAIWSPRRPSTLLTAPAVTVPARMRRMWDWSSARLEDLAALLAEAQLPEEVVTIAVVGSLSRREASHHSDLDLLVIVRDSPDRHPAEAKALLASIQQRLSPVTLAESDPVGIFTTPIDERSLLDRTTLGQIDEAPAVFGKRFHLLLEGIPLNGAEAYQRLAHGVVDRYRERETIEGNCCWATLLDDLVRYHRSLSLRARWRRDGRASPAMRMIKFAHARRLSYAGLLALLAESSLREPRHVDWLAAHLWRTPLERLALIHEATSDDGLNEILTLHANYLDLMANPEVRESLHAKDSDKDESTGSDHQRELLANGVALAERLQRFFLRHGERWGTAFASSWWM</sequence>
<dbReference type="RefSeq" id="WP_145263196.1">
    <property type="nucleotide sequence ID" value="NZ_CP036279.1"/>
</dbReference>
<dbReference type="GO" id="GO:0016779">
    <property type="term" value="F:nucleotidyltransferase activity"/>
    <property type="evidence" value="ECO:0007669"/>
    <property type="project" value="InterPro"/>
</dbReference>
<evidence type="ECO:0000259" key="1">
    <source>
        <dbReference type="Pfam" id="PF01909"/>
    </source>
</evidence>
<dbReference type="CDD" id="cd05403">
    <property type="entry name" value="NT_KNTase_like"/>
    <property type="match status" value="1"/>
</dbReference>
<accession>A0A518BCR5</accession>
<dbReference type="OrthoDB" id="282014at2"/>
<protein>
    <recommendedName>
        <fullName evidence="1">Polymerase nucleotidyl transferase domain-containing protein</fullName>
    </recommendedName>
</protein>
<dbReference type="Pfam" id="PF01909">
    <property type="entry name" value="NTP_transf_2"/>
    <property type="match status" value="1"/>
</dbReference>
<dbReference type="Proteomes" id="UP000317093">
    <property type="component" value="Chromosome"/>
</dbReference>
<dbReference type="AlphaFoldDB" id="A0A518BCR5"/>
<proteinExistence type="predicted"/>
<dbReference type="InterPro" id="IPR002934">
    <property type="entry name" value="Polymerase_NTP_transf_dom"/>
</dbReference>
<dbReference type="EMBL" id="CP036279">
    <property type="protein sequence ID" value="QDU64772.1"/>
    <property type="molecule type" value="Genomic_DNA"/>
</dbReference>
<dbReference type="InterPro" id="IPR043519">
    <property type="entry name" value="NT_sf"/>
</dbReference>
<gene>
    <name evidence="2" type="ORF">Pan216_56640</name>
</gene>
<organism evidence="2 3">
    <name type="scientific">Kolteria novifilia</name>
    <dbReference type="NCBI Taxonomy" id="2527975"/>
    <lineage>
        <taxon>Bacteria</taxon>
        <taxon>Pseudomonadati</taxon>
        <taxon>Planctomycetota</taxon>
        <taxon>Planctomycetia</taxon>
        <taxon>Kolteriales</taxon>
        <taxon>Kolteriaceae</taxon>
        <taxon>Kolteria</taxon>
    </lineage>
</organism>
<keyword evidence="3" id="KW-1185">Reference proteome</keyword>
<feature type="domain" description="Polymerase nucleotidyl transferase" evidence="1">
    <location>
        <begin position="54"/>
        <end position="96"/>
    </location>
</feature>
<dbReference type="SUPFAM" id="SSF81301">
    <property type="entry name" value="Nucleotidyltransferase"/>
    <property type="match status" value="1"/>
</dbReference>
<dbReference type="Gene3D" id="3.30.460.10">
    <property type="entry name" value="Beta Polymerase, domain 2"/>
    <property type="match status" value="1"/>
</dbReference>
<reference evidence="2 3" key="1">
    <citation type="submission" date="2019-02" db="EMBL/GenBank/DDBJ databases">
        <title>Deep-cultivation of Planctomycetes and their phenomic and genomic characterization uncovers novel biology.</title>
        <authorList>
            <person name="Wiegand S."/>
            <person name="Jogler M."/>
            <person name="Boedeker C."/>
            <person name="Pinto D."/>
            <person name="Vollmers J."/>
            <person name="Rivas-Marin E."/>
            <person name="Kohn T."/>
            <person name="Peeters S.H."/>
            <person name="Heuer A."/>
            <person name="Rast P."/>
            <person name="Oberbeckmann S."/>
            <person name="Bunk B."/>
            <person name="Jeske O."/>
            <person name="Meyerdierks A."/>
            <person name="Storesund J.E."/>
            <person name="Kallscheuer N."/>
            <person name="Luecker S."/>
            <person name="Lage O.M."/>
            <person name="Pohl T."/>
            <person name="Merkel B.J."/>
            <person name="Hornburger P."/>
            <person name="Mueller R.-W."/>
            <person name="Bruemmer F."/>
            <person name="Labrenz M."/>
            <person name="Spormann A.M."/>
            <person name="Op den Camp H."/>
            <person name="Overmann J."/>
            <person name="Amann R."/>
            <person name="Jetten M.S.M."/>
            <person name="Mascher T."/>
            <person name="Medema M.H."/>
            <person name="Devos D.P."/>
            <person name="Kaster A.-K."/>
            <person name="Ovreas L."/>
            <person name="Rohde M."/>
            <person name="Galperin M.Y."/>
            <person name="Jogler C."/>
        </authorList>
    </citation>
    <scope>NUCLEOTIDE SEQUENCE [LARGE SCALE GENOMIC DNA]</scope>
    <source>
        <strain evidence="2 3">Pan216</strain>
    </source>
</reference>
<name>A0A518BCR5_9BACT</name>
<dbReference type="KEGG" id="knv:Pan216_56640"/>